<dbReference type="PANTHER" id="PTHR23084:SF263">
    <property type="entry name" value="MORN REPEAT-CONTAINING PROTEIN 1"/>
    <property type="match status" value="1"/>
</dbReference>
<evidence type="ECO:0000256" key="1">
    <source>
        <dbReference type="ARBA" id="ARBA00022737"/>
    </source>
</evidence>
<dbReference type="Proteomes" id="UP000007800">
    <property type="component" value="Unassembled WGS sequence"/>
</dbReference>
<keyword evidence="1" id="KW-0677">Repeat</keyword>
<name>C5LTC7_PERM5</name>
<sequence length="232" mass="25125">MGEEGAAASSPYALITEEGENRESAIGYTGKATAKYSNGDVYEGYFDDGKKAGDGVYTHGNGDVYEGSYKEGKRHGVGRYTMGDAGGGYYHGSFAKGLYDGKGTMMYSASGDVYSGEWKEGLRHGLGTYVYRKGQASVSGRWEDDRLVEGEWRLSPDHNSPVYEGKFDPKWVTAASTSIRVDSVRFGQPIGDGVWKLPCGQEIAGRYIQSHTPSDITDEVITTIQWASSNAA</sequence>
<dbReference type="InParanoid" id="C5LTC7"/>
<dbReference type="Pfam" id="PF02493">
    <property type="entry name" value="MORN"/>
    <property type="match status" value="4"/>
</dbReference>
<evidence type="ECO:0000313" key="2">
    <source>
        <dbReference type="EMBL" id="EER00095.1"/>
    </source>
</evidence>
<proteinExistence type="predicted"/>
<accession>C5LTC7</accession>
<dbReference type="InterPro" id="IPR003409">
    <property type="entry name" value="MORN"/>
</dbReference>
<dbReference type="OMA" id="VITTIQW"/>
<dbReference type="SUPFAM" id="SSF82185">
    <property type="entry name" value="Histone H3 K4-specific methyltransferase SET7/9 N-terminal domain"/>
    <property type="match status" value="2"/>
</dbReference>
<dbReference type="AlphaFoldDB" id="C5LTC7"/>
<dbReference type="OrthoDB" id="270720at2759"/>
<dbReference type="EMBL" id="GG685288">
    <property type="protein sequence ID" value="EER00095.1"/>
    <property type="molecule type" value="Genomic_DNA"/>
</dbReference>
<dbReference type="Gene3D" id="2.20.110.10">
    <property type="entry name" value="Histone H3 K4-specific methyltransferase SET7/9 N-terminal domain"/>
    <property type="match status" value="3"/>
</dbReference>
<evidence type="ECO:0000313" key="3">
    <source>
        <dbReference type="Proteomes" id="UP000007800"/>
    </source>
</evidence>
<dbReference type="SMART" id="SM00698">
    <property type="entry name" value="MORN"/>
    <property type="match status" value="4"/>
</dbReference>
<dbReference type="PANTHER" id="PTHR23084">
    <property type="entry name" value="PHOSPHATIDYLINOSITOL-4-PHOSPHATE 5-KINASE RELATED"/>
    <property type="match status" value="1"/>
</dbReference>
<reference evidence="2 3" key="1">
    <citation type="submission" date="2008-07" db="EMBL/GenBank/DDBJ databases">
        <authorList>
            <person name="El-Sayed N."/>
            <person name="Caler E."/>
            <person name="Inman J."/>
            <person name="Amedeo P."/>
            <person name="Hass B."/>
            <person name="Wortman J."/>
        </authorList>
    </citation>
    <scope>NUCLEOTIDE SEQUENCE [LARGE SCALE GENOMIC DNA]</scope>
    <source>
        <strain evidence="3">ATCC 50983 / TXsc</strain>
    </source>
</reference>
<protein>
    <submittedName>
        <fullName evidence="2">Uncharacterized protein</fullName>
    </submittedName>
</protein>
<dbReference type="GeneID" id="9049790"/>
<keyword evidence="3" id="KW-1185">Reference proteome</keyword>
<dbReference type="RefSeq" id="XP_002767377.1">
    <property type="nucleotide sequence ID" value="XM_002767331.1"/>
</dbReference>
<gene>
    <name evidence="2" type="ORF">Pmar_PMAR024575</name>
</gene>
<organism evidence="3">
    <name type="scientific">Perkinsus marinus (strain ATCC 50983 / TXsc)</name>
    <dbReference type="NCBI Taxonomy" id="423536"/>
    <lineage>
        <taxon>Eukaryota</taxon>
        <taxon>Sar</taxon>
        <taxon>Alveolata</taxon>
        <taxon>Perkinsozoa</taxon>
        <taxon>Perkinsea</taxon>
        <taxon>Perkinsida</taxon>
        <taxon>Perkinsidae</taxon>
        <taxon>Perkinsus</taxon>
    </lineage>
</organism>